<proteinExistence type="predicted"/>
<reference evidence="1" key="1">
    <citation type="submission" date="2021-06" db="EMBL/GenBank/DDBJ databases">
        <authorList>
            <person name="Kallberg Y."/>
            <person name="Tangrot J."/>
            <person name="Rosling A."/>
        </authorList>
    </citation>
    <scope>NUCLEOTIDE SEQUENCE</scope>
    <source>
        <strain evidence="1">FL130A</strain>
    </source>
</reference>
<dbReference type="EMBL" id="CAJVPS010002047">
    <property type="protein sequence ID" value="CAG8558486.1"/>
    <property type="molecule type" value="Genomic_DNA"/>
</dbReference>
<gene>
    <name evidence="1" type="ORF">ALEPTO_LOCUS6233</name>
</gene>
<evidence type="ECO:0000313" key="2">
    <source>
        <dbReference type="Proteomes" id="UP000789508"/>
    </source>
</evidence>
<protein>
    <submittedName>
        <fullName evidence="1">12506_t:CDS:1</fullName>
    </submittedName>
</protein>
<comment type="caution">
    <text evidence="1">The sequence shown here is derived from an EMBL/GenBank/DDBJ whole genome shotgun (WGS) entry which is preliminary data.</text>
</comment>
<evidence type="ECO:0000313" key="1">
    <source>
        <dbReference type="EMBL" id="CAG8558486.1"/>
    </source>
</evidence>
<name>A0A9N9B7R9_9GLOM</name>
<sequence>MYLLLGHQICSSSATVKFLTIEPPPTRSCAVLPAFIIDEDDENPYYDDTITKYISRPHDSEFENLTYLQYFEKYSITPSQPAPMSRQIYRDDLSNYVVKRTKELLTRYRFLNIEDRELYFYQQLLLNFPARDESDYKLSPNRTYRDKFLSFFPDFLTNLQNQTTIAQHS</sequence>
<dbReference type="OrthoDB" id="2443938at2759"/>
<accession>A0A9N9B7R9</accession>
<organism evidence="1 2">
    <name type="scientific">Ambispora leptoticha</name>
    <dbReference type="NCBI Taxonomy" id="144679"/>
    <lineage>
        <taxon>Eukaryota</taxon>
        <taxon>Fungi</taxon>
        <taxon>Fungi incertae sedis</taxon>
        <taxon>Mucoromycota</taxon>
        <taxon>Glomeromycotina</taxon>
        <taxon>Glomeromycetes</taxon>
        <taxon>Archaeosporales</taxon>
        <taxon>Ambisporaceae</taxon>
        <taxon>Ambispora</taxon>
    </lineage>
</organism>
<dbReference type="AlphaFoldDB" id="A0A9N9B7R9"/>
<dbReference type="Proteomes" id="UP000789508">
    <property type="component" value="Unassembled WGS sequence"/>
</dbReference>
<keyword evidence="2" id="KW-1185">Reference proteome</keyword>